<evidence type="ECO:0000313" key="5">
    <source>
        <dbReference type="EMBL" id="RYR26534.1"/>
    </source>
</evidence>
<organism evidence="5 6">
    <name type="scientific">Arachis hypogaea</name>
    <name type="common">Peanut</name>
    <dbReference type="NCBI Taxonomy" id="3818"/>
    <lineage>
        <taxon>Eukaryota</taxon>
        <taxon>Viridiplantae</taxon>
        <taxon>Streptophyta</taxon>
        <taxon>Embryophyta</taxon>
        <taxon>Tracheophyta</taxon>
        <taxon>Spermatophyta</taxon>
        <taxon>Magnoliopsida</taxon>
        <taxon>eudicotyledons</taxon>
        <taxon>Gunneridae</taxon>
        <taxon>Pentapetalae</taxon>
        <taxon>rosids</taxon>
        <taxon>fabids</taxon>
        <taxon>Fabales</taxon>
        <taxon>Fabaceae</taxon>
        <taxon>Papilionoideae</taxon>
        <taxon>50 kb inversion clade</taxon>
        <taxon>dalbergioids sensu lato</taxon>
        <taxon>Dalbergieae</taxon>
        <taxon>Pterocarpus clade</taxon>
        <taxon>Arachis</taxon>
    </lineage>
</organism>
<dbReference type="PIRSF" id="PIRSF000097">
    <property type="entry name" value="AKR"/>
    <property type="match status" value="1"/>
</dbReference>
<name>A0A445AJH7_ARAHY</name>
<dbReference type="PRINTS" id="PR00069">
    <property type="entry name" value="ALDKETRDTASE"/>
</dbReference>
<feature type="active site" description="Proton donor" evidence="1">
    <location>
        <position position="58"/>
    </location>
</feature>
<evidence type="ECO:0000256" key="1">
    <source>
        <dbReference type="PIRSR" id="PIRSR000097-1"/>
    </source>
</evidence>
<proteinExistence type="predicted"/>
<dbReference type="GO" id="GO:0016491">
    <property type="term" value="F:oxidoreductase activity"/>
    <property type="evidence" value="ECO:0007669"/>
    <property type="project" value="InterPro"/>
</dbReference>
<evidence type="ECO:0000313" key="6">
    <source>
        <dbReference type="Proteomes" id="UP000289738"/>
    </source>
</evidence>
<evidence type="ECO:0000259" key="4">
    <source>
        <dbReference type="Pfam" id="PF00248"/>
    </source>
</evidence>
<dbReference type="InterPro" id="IPR023210">
    <property type="entry name" value="NADP_OxRdtase_dom"/>
</dbReference>
<dbReference type="AlphaFoldDB" id="A0A445AJH7"/>
<dbReference type="PROSITE" id="PS00798">
    <property type="entry name" value="ALDOKETO_REDUCTASE_1"/>
    <property type="match status" value="1"/>
</dbReference>
<dbReference type="STRING" id="3818.A0A445AJH7"/>
<dbReference type="Gramene" id="arahy.Tifrunner.gnm2.ann2.Ah12g307100.1">
    <property type="protein sequence ID" value="arahy.Tifrunner.gnm2.ann2.Ah12g307100.1-CDS"/>
    <property type="gene ID" value="arahy.Tifrunner.gnm2.ann2.Ah12g307100"/>
</dbReference>
<sequence>MNTKMGEEEDLRFFELNTGAKIPSIGLGTWRVGSADIAHTLATAIKVGYRHIDCAHIYGNEKEIGDALKELFANGVVKRDEMWITSKLWCTDHSPEDVPKALDRTLRNLQLDYLDLYLIHWPVSIKNGVCTKPDIPSTWRAMEELYNSRKARAIGVSNFTVKKLQDLLEVAQVPPAVNQVELHPSLQQPKLHEFCNSKGVHLSVEYEIGIFHDSELSLFTNNYLSLFRVIRQLGKGLSRTNILMDPVLHTVAEKLGKTPAQIALRWGLQMGNSVLPKSTSATRIKENFDLFDWSIPEDLLAKFSKIKQASHFMQLFRREWLLVKNLLAKYLMGTKQLKISGMVSNGTDSHIEHLDIEL</sequence>
<evidence type="ECO:0000256" key="2">
    <source>
        <dbReference type="PIRSR" id="PIRSR000097-2"/>
    </source>
</evidence>
<dbReference type="SMR" id="A0A445AJH7"/>
<comment type="caution">
    <text evidence="5">The sequence shown here is derived from an EMBL/GenBank/DDBJ whole genome shotgun (WGS) entry which is preliminary data.</text>
</comment>
<dbReference type="InterPro" id="IPR018170">
    <property type="entry name" value="Aldo/ket_reductase_CS"/>
</dbReference>
<feature type="binding site" evidence="2">
    <location>
        <position position="120"/>
    </location>
    <ligand>
        <name>substrate</name>
    </ligand>
</feature>
<dbReference type="PANTHER" id="PTHR11732">
    <property type="entry name" value="ALDO/KETO REDUCTASE"/>
    <property type="match status" value="1"/>
</dbReference>
<dbReference type="PROSITE" id="PS00063">
    <property type="entry name" value="ALDOKETO_REDUCTASE_3"/>
    <property type="match status" value="1"/>
</dbReference>
<dbReference type="Proteomes" id="UP000289738">
    <property type="component" value="Chromosome B02"/>
</dbReference>
<keyword evidence="6" id="KW-1185">Reference proteome</keyword>
<gene>
    <name evidence="5" type="ORF">Ahy_B02g060782</name>
</gene>
<dbReference type="Pfam" id="PF00248">
    <property type="entry name" value="Aldo_ket_red"/>
    <property type="match status" value="1"/>
</dbReference>
<dbReference type="InterPro" id="IPR020471">
    <property type="entry name" value="AKR"/>
</dbReference>
<dbReference type="PROSITE" id="PS00062">
    <property type="entry name" value="ALDOKETO_REDUCTASE_2"/>
    <property type="match status" value="1"/>
</dbReference>
<dbReference type="InterPro" id="IPR036812">
    <property type="entry name" value="NAD(P)_OxRdtase_dom_sf"/>
</dbReference>
<dbReference type="SUPFAM" id="SSF51430">
    <property type="entry name" value="NAD(P)-linked oxidoreductase"/>
    <property type="match status" value="1"/>
</dbReference>
<reference evidence="5 6" key="1">
    <citation type="submission" date="2019-01" db="EMBL/GenBank/DDBJ databases">
        <title>Sequencing of cultivated peanut Arachis hypogaea provides insights into genome evolution and oil improvement.</title>
        <authorList>
            <person name="Chen X."/>
        </authorList>
    </citation>
    <scope>NUCLEOTIDE SEQUENCE [LARGE SCALE GENOMIC DNA]</scope>
    <source>
        <strain evidence="6">cv. Fuhuasheng</strain>
        <tissue evidence="5">Leaves</tissue>
    </source>
</reference>
<dbReference type="EMBL" id="SDMP01000012">
    <property type="protein sequence ID" value="RYR26534.1"/>
    <property type="molecule type" value="Genomic_DNA"/>
</dbReference>
<protein>
    <recommendedName>
        <fullName evidence="4">NADP-dependent oxidoreductase domain-containing protein</fullName>
    </recommendedName>
</protein>
<feature type="site" description="Lowers pKa of active site Tyr" evidence="3">
    <location>
        <position position="87"/>
    </location>
</feature>
<feature type="domain" description="NADP-dependent oxidoreductase" evidence="4">
    <location>
        <begin position="25"/>
        <end position="305"/>
    </location>
</feature>
<evidence type="ECO:0000256" key="3">
    <source>
        <dbReference type="PIRSR" id="PIRSR000097-3"/>
    </source>
</evidence>
<accession>A0A445AJH7</accession>
<dbReference type="Gene3D" id="3.20.20.100">
    <property type="entry name" value="NADP-dependent oxidoreductase domain"/>
    <property type="match status" value="1"/>
</dbReference>